<dbReference type="SUPFAM" id="SSF140683">
    <property type="entry name" value="SP0561-like"/>
    <property type="match status" value="1"/>
</dbReference>
<dbReference type="PANTHER" id="PTHR39341:SF1">
    <property type="entry name" value="DUF1858 DOMAIN-CONTAINING PROTEIN"/>
    <property type="match status" value="1"/>
</dbReference>
<sequence>MRRPRIDDPDLTIQDLLDAWPQATRIFLRHKMLCIGCMITPFHTVIDACAEHGVDEDTFRAELAEAVAVTSR</sequence>
<dbReference type="InterPro" id="IPR038062">
    <property type="entry name" value="ScdA-like_N_sf"/>
</dbReference>
<protein>
    <submittedName>
        <fullName evidence="2">Hybrid cluster protein-associated redox disulfide domain-containing protein</fullName>
    </submittedName>
</protein>
<accession>A0A1I5X351</accession>
<dbReference type="RefSeq" id="WP_093426037.1">
    <property type="nucleotide sequence ID" value="NZ_FOXA01000079.1"/>
</dbReference>
<dbReference type="EMBL" id="FOXA01000079">
    <property type="protein sequence ID" value="SFQ26291.1"/>
    <property type="molecule type" value="Genomic_DNA"/>
</dbReference>
<proteinExistence type="predicted"/>
<dbReference type="Pfam" id="PF08984">
    <property type="entry name" value="DUF1858"/>
    <property type="match status" value="1"/>
</dbReference>
<evidence type="ECO:0000313" key="3">
    <source>
        <dbReference type="Proteomes" id="UP000199356"/>
    </source>
</evidence>
<dbReference type="Proteomes" id="UP000199356">
    <property type="component" value="Unassembled WGS sequence"/>
</dbReference>
<dbReference type="NCBIfam" id="TIGR03980">
    <property type="entry name" value="prismane_assoc"/>
    <property type="match status" value="1"/>
</dbReference>
<dbReference type="AlphaFoldDB" id="A0A1I5X351"/>
<evidence type="ECO:0000313" key="2">
    <source>
        <dbReference type="EMBL" id="SFQ26291.1"/>
    </source>
</evidence>
<evidence type="ECO:0000259" key="1">
    <source>
        <dbReference type="Pfam" id="PF08984"/>
    </source>
</evidence>
<dbReference type="InterPro" id="IPR023883">
    <property type="entry name" value="CHP03980_redox-disulphide"/>
</dbReference>
<dbReference type="Gene3D" id="1.10.3910.10">
    <property type="entry name" value="SP0561-like"/>
    <property type="match status" value="1"/>
</dbReference>
<dbReference type="STRING" id="441119.SAMN04488047_1792"/>
<keyword evidence="3" id="KW-1185">Reference proteome</keyword>
<dbReference type="InterPro" id="IPR015077">
    <property type="entry name" value="DUF1858"/>
</dbReference>
<name>A0A1I5X351_9RHOB</name>
<gene>
    <name evidence="2" type="ORF">SAMN04488047_1792</name>
</gene>
<dbReference type="OrthoDB" id="5397989at2"/>
<organism evidence="2 3">
    <name type="scientific">Tranquillimonas alkanivorans</name>
    <dbReference type="NCBI Taxonomy" id="441119"/>
    <lineage>
        <taxon>Bacteria</taxon>
        <taxon>Pseudomonadati</taxon>
        <taxon>Pseudomonadota</taxon>
        <taxon>Alphaproteobacteria</taxon>
        <taxon>Rhodobacterales</taxon>
        <taxon>Roseobacteraceae</taxon>
        <taxon>Tranquillimonas</taxon>
    </lineage>
</organism>
<feature type="domain" description="DUF1858" evidence="1">
    <location>
        <begin position="8"/>
        <end position="59"/>
    </location>
</feature>
<dbReference type="PANTHER" id="PTHR39341">
    <property type="entry name" value="BSL7085 PROTEIN"/>
    <property type="match status" value="1"/>
</dbReference>
<reference evidence="2 3" key="1">
    <citation type="submission" date="2016-10" db="EMBL/GenBank/DDBJ databases">
        <authorList>
            <person name="de Groot N.N."/>
        </authorList>
    </citation>
    <scope>NUCLEOTIDE SEQUENCE [LARGE SCALE GENOMIC DNA]</scope>
    <source>
        <strain evidence="2 3">DSM 19547</strain>
    </source>
</reference>